<accession>I4FLH2</accession>
<dbReference type="RefSeq" id="WP_002758672.1">
    <property type="nucleotide sequence ID" value="NZ_HE972690.1"/>
</dbReference>
<organism evidence="1 2">
    <name type="scientific">Microcystis aeruginosa PCC 9717</name>
    <dbReference type="NCBI Taxonomy" id="1160286"/>
    <lineage>
        <taxon>Bacteria</taxon>
        <taxon>Bacillati</taxon>
        <taxon>Cyanobacteriota</taxon>
        <taxon>Cyanophyceae</taxon>
        <taxon>Oscillatoriophycideae</taxon>
        <taxon>Chroococcales</taxon>
        <taxon>Microcystaceae</taxon>
        <taxon>Microcystis</taxon>
    </lineage>
</organism>
<proteinExistence type="predicted"/>
<dbReference type="AlphaFoldDB" id="I4FLH2"/>
<reference evidence="1 2" key="1">
    <citation type="submission" date="2012-04" db="EMBL/GenBank/DDBJ databases">
        <authorList>
            <person name="Genoscope - CEA"/>
        </authorList>
    </citation>
    <scope>NUCLEOTIDE SEQUENCE [LARGE SCALE GENOMIC DNA]</scope>
    <source>
        <strain evidence="1 2">9717</strain>
    </source>
</reference>
<gene>
    <name evidence="1" type="ORF">MICAB_2160002</name>
</gene>
<name>I4FLH2_MICAE</name>
<dbReference type="Proteomes" id="UP000003172">
    <property type="component" value="Unassembled WGS sequence"/>
</dbReference>
<dbReference type="HOGENOM" id="CLU_174734_2_2_3"/>
<comment type="caution">
    <text evidence="1">The sequence shown here is derived from an EMBL/GenBank/DDBJ whole genome shotgun (WGS) entry which is preliminary data.</text>
</comment>
<sequence>MAQLYEEVTLARDVPEYNLKQGDSAILVDIVAHPKGGEEGYVLELFNEVEEPVNVVIVPKSAIQEEEKEGSSLLGMIRSGGINRLNPYRARDSID</sequence>
<evidence type="ECO:0000313" key="2">
    <source>
        <dbReference type="Proteomes" id="UP000003172"/>
    </source>
</evidence>
<dbReference type="EMBL" id="CAII01000131">
    <property type="protein sequence ID" value="CCH96497.1"/>
    <property type="molecule type" value="Genomic_DNA"/>
</dbReference>
<protein>
    <recommendedName>
        <fullName evidence="3">DUF4926 domain-containing protein</fullName>
    </recommendedName>
</protein>
<evidence type="ECO:0000313" key="1">
    <source>
        <dbReference type="EMBL" id="CCH96497.1"/>
    </source>
</evidence>
<evidence type="ECO:0008006" key="3">
    <source>
        <dbReference type="Google" id="ProtNLM"/>
    </source>
</evidence>